<feature type="transmembrane region" description="Helical" evidence="1">
    <location>
        <begin position="179"/>
        <end position="197"/>
    </location>
</feature>
<evidence type="ECO:0000313" key="4">
    <source>
        <dbReference type="Proteomes" id="UP000287224"/>
    </source>
</evidence>
<dbReference type="Pfam" id="PF01569">
    <property type="entry name" value="PAP2"/>
    <property type="match status" value="1"/>
</dbReference>
<dbReference type="OrthoDB" id="9789113at2"/>
<feature type="transmembrane region" description="Helical" evidence="1">
    <location>
        <begin position="50"/>
        <end position="71"/>
    </location>
</feature>
<feature type="transmembrane region" description="Helical" evidence="1">
    <location>
        <begin position="204"/>
        <end position="225"/>
    </location>
</feature>
<dbReference type="InterPro" id="IPR000326">
    <property type="entry name" value="PAP2/HPO"/>
</dbReference>
<dbReference type="AlphaFoldDB" id="A0A401ZEK4"/>
<reference evidence="4" key="1">
    <citation type="submission" date="2018-12" db="EMBL/GenBank/DDBJ databases">
        <title>Tengunoibacter tsumagoiensis gen. nov., sp. nov., Dictyobacter kobayashii sp. nov., D. alpinus sp. nov., and D. joshuensis sp. nov. and description of Dictyobacteraceae fam. nov. within the order Ktedonobacterales isolated from Tengu-no-mugimeshi.</title>
        <authorList>
            <person name="Wang C.M."/>
            <person name="Zheng Y."/>
            <person name="Sakai Y."/>
            <person name="Toyoda A."/>
            <person name="Minakuchi Y."/>
            <person name="Abe K."/>
            <person name="Yokota A."/>
            <person name="Yabe S."/>
        </authorList>
    </citation>
    <scope>NUCLEOTIDE SEQUENCE [LARGE SCALE GENOMIC DNA]</scope>
    <source>
        <strain evidence="4">S-27</strain>
    </source>
</reference>
<keyword evidence="1" id="KW-0472">Membrane</keyword>
<keyword evidence="1" id="KW-0812">Transmembrane</keyword>
<dbReference type="InterPro" id="IPR036938">
    <property type="entry name" value="PAP2/HPO_sf"/>
</dbReference>
<feature type="domain" description="Phosphatidic acid phosphatase type 2/haloperoxidase" evidence="2">
    <location>
        <begin position="131"/>
        <end position="248"/>
    </location>
</feature>
<dbReference type="SMART" id="SM00014">
    <property type="entry name" value="acidPPc"/>
    <property type="match status" value="1"/>
</dbReference>
<feature type="transmembrane region" description="Helical" evidence="1">
    <location>
        <begin position="98"/>
        <end position="125"/>
    </location>
</feature>
<evidence type="ECO:0000256" key="1">
    <source>
        <dbReference type="SAM" id="Phobius"/>
    </source>
</evidence>
<dbReference type="PANTHER" id="PTHR14969:SF13">
    <property type="entry name" value="AT30094P"/>
    <property type="match status" value="1"/>
</dbReference>
<organism evidence="3 4">
    <name type="scientific">Dictyobacter aurantiacus</name>
    <dbReference type="NCBI Taxonomy" id="1936993"/>
    <lineage>
        <taxon>Bacteria</taxon>
        <taxon>Bacillati</taxon>
        <taxon>Chloroflexota</taxon>
        <taxon>Ktedonobacteria</taxon>
        <taxon>Ktedonobacterales</taxon>
        <taxon>Dictyobacteraceae</taxon>
        <taxon>Dictyobacter</taxon>
    </lineage>
</organism>
<dbReference type="PANTHER" id="PTHR14969">
    <property type="entry name" value="SPHINGOSINE-1-PHOSPHATE PHOSPHOHYDROLASE"/>
    <property type="match status" value="1"/>
</dbReference>
<feature type="transmembrane region" description="Helical" evidence="1">
    <location>
        <begin position="237"/>
        <end position="254"/>
    </location>
</feature>
<gene>
    <name evidence="3" type="ORF">KDAU_26390</name>
</gene>
<keyword evidence="1" id="KW-1133">Transmembrane helix</keyword>
<dbReference type="SUPFAM" id="SSF48317">
    <property type="entry name" value="Acid phosphatase/Vanadium-dependent haloperoxidase"/>
    <property type="match status" value="1"/>
</dbReference>
<evidence type="ECO:0000259" key="2">
    <source>
        <dbReference type="SMART" id="SM00014"/>
    </source>
</evidence>
<evidence type="ECO:0000313" key="3">
    <source>
        <dbReference type="EMBL" id="GCE05310.1"/>
    </source>
</evidence>
<keyword evidence="4" id="KW-1185">Reference proteome</keyword>
<protein>
    <recommendedName>
        <fullName evidence="2">Phosphatidic acid phosphatase type 2/haloperoxidase domain-containing protein</fullName>
    </recommendedName>
</protein>
<sequence length="287" mass="32732">MYYINGEVEDMKQEKPVNEQLQENMQETVEKVQQEVTESRSPWYMVSRRAQFLIVAYLIIFAAFSLLAWFVHVHPILSVDVTITKEFQENKNPILNGLMIAVSFLGNQPILFFALIILTALAFWVVRLRLEALFVVGLSIVSTVLNLLLKYIVSRPRPTANLVDVFQRATGQSFPSGHVMSYVAFWGLIFSLGLILFRRDRWWNYVLLIVPAFFVVMVGPSRIYLGDHWASDVLGGYMFGGLLLGLALWLYMFLKSRGILTPLLNNPKEHLFGSRSSSHNAHRSASS</sequence>
<dbReference type="RefSeq" id="WP_126596366.1">
    <property type="nucleotide sequence ID" value="NZ_BIFQ01000001.1"/>
</dbReference>
<dbReference type="EMBL" id="BIFQ01000001">
    <property type="protein sequence ID" value="GCE05310.1"/>
    <property type="molecule type" value="Genomic_DNA"/>
</dbReference>
<proteinExistence type="predicted"/>
<dbReference type="Gene3D" id="1.20.144.10">
    <property type="entry name" value="Phosphatidic acid phosphatase type 2/haloperoxidase"/>
    <property type="match status" value="2"/>
</dbReference>
<dbReference type="CDD" id="cd03392">
    <property type="entry name" value="PAP2_like_2"/>
    <property type="match status" value="1"/>
</dbReference>
<feature type="transmembrane region" description="Helical" evidence="1">
    <location>
        <begin position="132"/>
        <end position="153"/>
    </location>
</feature>
<name>A0A401ZEK4_9CHLR</name>
<comment type="caution">
    <text evidence="3">The sequence shown here is derived from an EMBL/GenBank/DDBJ whole genome shotgun (WGS) entry which is preliminary data.</text>
</comment>
<accession>A0A401ZEK4</accession>
<dbReference type="Proteomes" id="UP000287224">
    <property type="component" value="Unassembled WGS sequence"/>
</dbReference>